<keyword evidence="2" id="KW-0449">Lipoprotein</keyword>
<feature type="transmembrane region" description="Helical" evidence="1">
    <location>
        <begin position="12"/>
        <end position="33"/>
    </location>
</feature>
<keyword evidence="1" id="KW-0472">Membrane</keyword>
<evidence type="ECO:0000256" key="1">
    <source>
        <dbReference type="SAM" id="Phobius"/>
    </source>
</evidence>
<feature type="transmembrane region" description="Helical" evidence="1">
    <location>
        <begin position="53"/>
        <end position="72"/>
    </location>
</feature>
<accession>A0A8S5V8L2</accession>
<evidence type="ECO:0000313" key="2">
    <source>
        <dbReference type="EMBL" id="DAG03097.1"/>
    </source>
</evidence>
<keyword evidence="1" id="KW-1133">Transmembrane helix</keyword>
<dbReference type="EMBL" id="BK016222">
    <property type="protein sequence ID" value="DAG03097.1"/>
    <property type="molecule type" value="Genomic_DNA"/>
</dbReference>
<sequence length="73" mass="7945">MSWIKESNRPKHLLYAIPAGALFTILFVAGLAAGMEFKDRAHGGKWDWLDITATLIGGLIGQVIQIGVLILIL</sequence>
<keyword evidence="1" id="KW-0812">Transmembrane</keyword>
<protein>
    <submittedName>
        <fullName evidence="2">Putative periplasmic lipoprotein</fullName>
    </submittedName>
</protein>
<proteinExistence type="predicted"/>
<reference evidence="2" key="1">
    <citation type="journal article" date="2021" name="Proc. Natl. Acad. Sci. U.S.A.">
        <title>A Catalog of Tens of Thousands of Viruses from Human Metagenomes Reveals Hidden Associations with Chronic Diseases.</title>
        <authorList>
            <person name="Tisza M.J."/>
            <person name="Buck C.B."/>
        </authorList>
    </citation>
    <scope>NUCLEOTIDE SEQUENCE</scope>
    <source>
        <strain evidence="2">Cttma3</strain>
    </source>
</reference>
<organism evidence="2">
    <name type="scientific">Siphoviridae sp. cttma3</name>
    <dbReference type="NCBI Taxonomy" id="2825708"/>
    <lineage>
        <taxon>Viruses</taxon>
        <taxon>Duplodnaviria</taxon>
        <taxon>Heunggongvirae</taxon>
        <taxon>Uroviricota</taxon>
        <taxon>Caudoviricetes</taxon>
    </lineage>
</organism>
<name>A0A8S5V8L2_9CAUD</name>